<evidence type="ECO:0000259" key="2">
    <source>
        <dbReference type="Pfam" id="PF16561"/>
    </source>
</evidence>
<dbReference type="InterPro" id="IPR013783">
    <property type="entry name" value="Ig-like_fold"/>
</dbReference>
<name>A0A8X7TCY9_CANPA</name>
<dbReference type="SUPFAM" id="SSF81296">
    <property type="entry name" value="E set domains"/>
    <property type="match status" value="1"/>
</dbReference>
<accession>A0A8X7TCY9</accession>
<dbReference type="GO" id="GO:0031588">
    <property type="term" value="C:nucleotide-activated protein kinase complex"/>
    <property type="evidence" value="ECO:0007669"/>
    <property type="project" value="TreeGrafter"/>
</dbReference>
<feature type="compositionally biased region" description="Basic and acidic residues" evidence="1">
    <location>
        <begin position="219"/>
        <end position="233"/>
    </location>
</feature>
<proteinExistence type="predicted"/>
<gene>
    <name evidence="3" type="ORF">FOB60_001673</name>
</gene>
<dbReference type="InterPro" id="IPR050827">
    <property type="entry name" value="CRP1_MDG1_kinase"/>
</dbReference>
<feature type="compositionally biased region" description="Polar residues" evidence="1">
    <location>
        <begin position="235"/>
        <end position="255"/>
    </location>
</feature>
<dbReference type="GO" id="GO:0005634">
    <property type="term" value="C:nucleus"/>
    <property type="evidence" value="ECO:0007669"/>
    <property type="project" value="TreeGrafter"/>
</dbReference>
<dbReference type="GO" id="GO:0007165">
    <property type="term" value="P:signal transduction"/>
    <property type="evidence" value="ECO:0007669"/>
    <property type="project" value="TreeGrafter"/>
</dbReference>
<dbReference type="PANTHER" id="PTHR10343:SF94">
    <property type="entry name" value="MDG1P"/>
    <property type="match status" value="1"/>
</dbReference>
<organism evidence="3 4">
    <name type="scientific">Candida parapsilosis</name>
    <name type="common">Yeast</name>
    <dbReference type="NCBI Taxonomy" id="5480"/>
    <lineage>
        <taxon>Eukaryota</taxon>
        <taxon>Fungi</taxon>
        <taxon>Dikarya</taxon>
        <taxon>Ascomycota</taxon>
        <taxon>Saccharomycotina</taxon>
        <taxon>Pichiomycetes</taxon>
        <taxon>Debaryomycetaceae</taxon>
        <taxon>Candida/Lodderomyces clade</taxon>
        <taxon>Candida</taxon>
    </lineage>
</organism>
<dbReference type="GO" id="GO:0019901">
    <property type="term" value="F:protein kinase binding"/>
    <property type="evidence" value="ECO:0007669"/>
    <property type="project" value="TreeGrafter"/>
</dbReference>
<dbReference type="AlphaFoldDB" id="A0A8X7TCY9"/>
<feature type="region of interest" description="Disordered" evidence="1">
    <location>
        <begin position="134"/>
        <end position="344"/>
    </location>
</feature>
<dbReference type="Gene3D" id="2.60.40.10">
    <property type="entry name" value="Immunoglobulins"/>
    <property type="match status" value="1"/>
</dbReference>
<feature type="compositionally biased region" description="Polar residues" evidence="1">
    <location>
        <begin position="177"/>
        <end position="187"/>
    </location>
</feature>
<reference evidence="3" key="1">
    <citation type="submission" date="2020-03" db="EMBL/GenBank/DDBJ databases">
        <title>FDA dAtabase for Regulatory Grade micrObial Sequences (FDA-ARGOS): Supporting development and validation of Infectious Disease Dx tests.</title>
        <authorList>
            <person name="Campos J."/>
            <person name="Goldberg B."/>
            <person name="Tallon L."/>
            <person name="Sadzewicz L."/>
            <person name="Vavikolanu K."/>
            <person name="Mehta A."/>
            <person name="Aluvathingal J."/>
            <person name="Nadendla S."/>
            <person name="Nandy P."/>
            <person name="Geyer C."/>
            <person name="Yan Y."/>
            <person name="Sichtig H."/>
        </authorList>
    </citation>
    <scope>NUCLEOTIDE SEQUENCE [LARGE SCALE GENOMIC DNA]</scope>
    <source>
        <strain evidence="3">FDAARGOS_652</strain>
    </source>
</reference>
<dbReference type="CDD" id="cd02859">
    <property type="entry name" value="E_set_AMPKbeta_like_N"/>
    <property type="match status" value="1"/>
</dbReference>
<dbReference type="GO" id="GO:0005737">
    <property type="term" value="C:cytoplasm"/>
    <property type="evidence" value="ECO:0007669"/>
    <property type="project" value="TreeGrafter"/>
</dbReference>
<feature type="compositionally biased region" description="Polar residues" evidence="1">
    <location>
        <begin position="142"/>
        <end position="154"/>
    </location>
</feature>
<comment type="caution">
    <text evidence="3">The sequence shown here is derived from an EMBL/GenBank/DDBJ whole genome shotgun (WGS) entry which is preliminary data.</text>
</comment>
<sequence>MYQYIIEAPSDVKSVQITGTFDNWSKSLPEITSPPFEQTITLPEKQDIIFKFIIDGNWTTLDSYPVVADENGNTNNIVHAEHLILVEEEEEEEPERDDSFKLDDEGSAVVQIDNPVALAVTDCDETETNVHANEAGDKQGNESEQIPTQSQQVPAESFQVEEDISEYAVPEKLKQGPTVTNNNTGIDPTSSSSSFAAVSSPPTSSDFEHIGTSPSPEESTPHEVGDKNGEHHTSSKSADSTQKLPTVASTVSSKANAVPEEKPEKPTLLAHPSESTLRAPTSSGTQTPVIASSSSSTTSPNEHEDSPKHTPRIPGSYDTRPSVERHGSGSKREGLISKFKNLFK</sequence>
<dbReference type="InterPro" id="IPR014756">
    <property type="entry name" value="Ig_E-set"/>
</dbReference>
<dbReference type="Proteomes" id="UP000590412">
    <property type="component" value="Unassembled WGS sequence"/>
</dbReference>
<feature type="compositionally biased region" description="Basic and acidic residues" evidence="1">
    <location>
        <begin position="321"/>
        <end position="335"/>
    </location>
</feature>
<feature type="domain" description="AMP-activated protein kinase glycogen-binding" evidence="2">
    <location>
        <begin position="9"/>
        <end position="80"/>
    </location>
</feature>
<dbReference type="OrthoDB" id="5873279at2759"/>
<feature type="compositionally biased region" description="Low complexity" evidence="1">
    <location>
        <begin position="188"/>
        <end position="205"/>
    </location>
</feature>
<dbReference type="EMBL" id="JABWAB010000003">
    <property type="protein sequence ID" value="KAF6057118.1"/>
    <property type="molecule type" value="Genomic_DNA"/>
</dbReference>
<evidence type="ECO:0000313" key="3">
    <source>
        <dbReference type="EMBL" id="KAF6057118.1"/>
    </source>
</evidence>
<evidence type="ECO:0000313" key="4">
    <source>
        <dbReference type="Proteomes" id="UP000590412"/>
    </source>
</evidence>
<dbReference type="InterPro" id="IPR032640">
    <property type="entry name" value="AMPK1_CBM"/>
</dbReference>
<feature type="compositionally biased region" description="Polar residues" evidence="1">
    <location>
        <begin position="273"/>
        <end position="291"/>
    </location>
</feature>
<dbReference type="Pfam" id="PF16561">
    <property type="entry name" value="AMPK1_CBM"/>
    <property type="match status" value="1"/>
</dbReference>
<evidence type="ECO:0000256" key="1">
    <source>
        <dbReference type="SAM" id="MobiDB-lite"/>
    </source>
</evidence>
<protein>
    <recommendedName>
        <fullName evidence="2">AMP-activated protein kinase glycogen-binding domain-containing protein</fullName>
    </recommendedName>
</protein>
<dbReference type="PANTHER" id="PTHR10343">
    <property type="entry name" value="5'-AMP-ACTIVATED PROTEIN KINASE , BETA SUBUNIT"/>
    <property type="match status" value="1"/>
</dbReference>